<sequence length="470" mass="52613">METRKEMPPKDGPGPRGVPDCYYTSRVLDSTARYVRFVRKLRALEEEQRKGNETKHKELTDKHSKCVHVLPCIVKLRAKECEEVQLYQMKEKAARLARHAAEAKLIGDTWDSLAGQGLAAQLAKEELRKRKELKQRLAEQDDYHRQLFGQLQQLAAHKDVLMTNKPVSSNVPPGLFSCRKVIITLPMTLRLIGGDSLFFLKRSIKACRLLNELQLFRSTSKQHSKMYSKAFLVLALAAVALGHDIIEGSNNTDAKEVFHDHFEASPAIWKQTKDLFINASENEVISKIIITDLRPDKDGDAQITAGGVGQNNVTITLKSPTILRGYDFLVSVFSVCCQNVTVHENNSNSQFPDNVGGENQEIPDEKVHTEIPRDVATGKTDVFTESGLATVTGKPVQVSDKSTEVTDTTATLSGDITTPKTKEFREPDSTEALGNVPEEIPVHVQEQEPKNVQPFQIRFNPPRTSTTKRY</sequence>
<dbReference type="Proteomes" id="UP001064048">
    <property type="component" value="Chromosome 22"/>
</dbReference>
<accession>A0ACC0JI19</accession>
<reference evidence="1 2" key="1">
    <citation type="journal article" date="2022" name="Genome Biol. Evol.">
        <title>The Spruce Budworm Genome: Reconstructing the Evolutionary History of Antifreeze Proteins.</title>
        <authorList>
            <person name="Beliveau C."/>
            <person name="Gagne P."/>
            <person name="Picq S."/>
            <person name="Vernygora O."/>
            <person name="Keeling C.I."/>
            <person name="Pinkney K."/>
            <person name="Doucet D."/>
            <person name="Wen F."/>
            <person name="Johnston J.S."/>
            <person name="Maaroufi H."/>
            <person name="Boyle B."/>
            <person name="Laroche J."/>
            <person name="Dewar K."/>
            <person name="Juretic N."/>
            <person name="Blackburn G."/>
            <person name="Nisole A."/>
            <person name="Brunet B."/>
            <person name="Brandao M."/>
            <person name="Lumley L."/>
            <person name="Duan J."/>
            <person name="Quan G."/>
            <person name="Lucarotti C.J."/>
            <person name="Roe A.D."/>
            <person name="Sperling F.A.H."/>
            <person name="Levesque R.C."/>
            <person name="Cusson M."/>
        </authorList>
    </citation>
    <scope>NUCLEOTIDE SEQUENCE [LARGE SCALE GENOMIC DNA]</scope>
    <source>
        <strain evidence="1">Glfc:IPQL:Cfum</strain>
    </source>
</reference>
<keyword evidence="2" id="KW-1185">Reference proteome</keyword>
<gene>
    <name evidence="1" type="ORF">MSG28_012806</name>
</gene>
<protein>
    <submittedName>
        <fullName evidence="1">Uncharacterized protein</fullName>
    </submittedName>
</protein>
<dbReference type="EMBL" id="CM046122">
    <property type="protein sequence ID" value="KAI8423785.1"/>
    <property type="molecule type" value="Genomic_DNA"/>
</dbReference>
<name>A0ACC0JI19_CHOFU</name>
<evidence type="ECO:0000313" key="2">
    <source>
        <dbReference type="Proteomes" id="UP001064048"/>
    </source>
</evidence>
<proteinExistence type="predicted"/>
<comment type="caution">
    <text evidence="1">The sequence shown here is derived from an EMBL/GenBank/DDBJ whole genome shotgun (WGS) entry which is preliminary data.</text>
</comment>
<evidence type="ECO:0000313" key="1">
    <source>
        <dbReference type="EMBL" id="KAI8423785.1"/>
    </source>
</evidence>
<organism evidence="1 2">
    <name type="scientific">Choristoneura fumiferana</name>
    <name type="common">Spruce budworm moth</name>
    <name type="synonym">Archips fumiferana</name>
    <dbReference type="NCBI Taxonomy" id="7141"/>
    <lineage>
        <taxon>Eukaryota</taxon>
        <taxon>Metazoa</taxon>
        <taxon>Ecdysozoa</taxon>
        <taxon>Arthropoda</taxon>
        <taxon>Hexapoda</taxon>
        <taxon>Insecta</taxon>
        <taxon>Pterygota</taxon>
        <taxon>Neoptera</taxon>
        <taxon>Endopterygota</taxon>
        <taxon>Lepidoptera</taxon>
        <taxon>Glossata</taxon>
        <taxon>Ditrysia</taxon>
        <taxon>Tortricoidea</taxon>
        <taxon>Tortricidae</taxon>
        <taxon>Tortricinae</taxon>
        <taxon>Choristoneura</taxon>
    </lineage>
</organism>